<name>A0A918R1Y8_9ACTN</name>
<evidence type="ECO:0000313" key="1">
    <source>
        <dbReference type="EMBL" id="GGZ82190.1"/>
    </source>
</evidence>
<gene>
    <name evidence="1" type="ORF">GCM10010389_20160</name>
</gene>
<protein>
    <submittedName>
        <fullName evidence="1">Uncharacterized protein</fullName>
    </submittedName>
</protein>
<comment type="caution">
    <text evidence="1">The sequence shown here is derived from an EMBL/GenBank/DDBJ whole genome shotgun (WGS) entry which is preliminary data.</text>
</comment>
<accession>A0A918R1Y8</accession>
<dbReference type="EMBL" id="BMWH01000005">
    <property type="protein sequence ID" value="GGZ82190.1"/>
    <property type="molecule type" value="Genomic_DNA"/>
</dbReference>
<sequence length="171" mass="18995">MDLRACACGAAKFERQHRLENRTGVLVSVYEGACAQCGRTRSFEFTLSEDRPPAPPAFGGPEPSRIIDPGEFLWISDRVSAEAGRQLLSTPPAEHRQVRPATAYAIAALEEVAKFLPDDADRIPQDRFVSERGRAMYAQDPTRFTRKDITAALELKRKILADIDHFSPPQG</sequence>
<dbReference type="Proteomes" id="UP000623010">
    <property type="component" value="Unassembled WGS sequence"/>
</dbReference>
<keyword evidence="2" id="KW-1185">Reference proteome</keyword>
<dbReference type="AlphaFoldDB" id="A0A918R1Y8"/>
<proteinExistence type="predicted"/>
<evidence type="ECO:0000313" key="2">
    <source>
        <dbReference type="Proteomes" id="UP000623010"/>
    </source>
</evidence>
<organism evidence="1 2">
    <name type="scientific">Streptomyces echinoruber</name>
    <dbReference type="NCBI Taxonomy" id="68898"/>
    <lineage>
        <taxon>Bacteria</taxon>
        <taxon>Bacillati</taxon>
        <taxon>Actinomycetota</taxon>
        <taxon>Actinomycetes</taxon>
        <taxon>Kitasatosporales</taxon>
        <taxon>Streptomycetaceae</taxon>
        <taxon>Streptomyces</taxon>
    </lineage>
</organism>
<reference evidence="1" key="2">
    <citation type="submission" date="2020-09" db="EMBL/GenBank/DDBJ databases">
        <authorList>
            <person name="Sun Q."/>
            <person name="Ohkuma M."/>
        </authorList>
    </citation>
    <scope>NUCLEOTIDE SEQUENCE</scope>
    <source>
        <strain evidence="1">JCM 5016</strain>
    </source>
</reference>
<reference evidence="1" key="1">
    <citation type="journal article" date="2014" name="Int. J. Syst. Evol. Microbiol.">
        <title>Complete genome sequence of Corynebacterium casei LMG S-19264T (=DSM 44701T), isolated from a smear-ripened cheese.</title>
        <authorList>
            <consortium name="US DOE Joint Genome Institute (JGI-PGF)"/>
            <person name="Walter F."/>
            <person name="Albersmeier A."/>
            <person name="Kalinowski J."/>
            <person name="Ruckert C."/>
        </authorList>
    </citation>
    <scope>NUCLEOTIDE SEQUENCE</scope>
    <source>
        <strain evidence="1">JCM 5016</strain>
    </source>
</reference>